<feature type="compositionally biased region" description="Acidic residues" evidence="2">
    <location>
        <begin position="1738"/>
        <end position="1799"/>
    </location>
</feature>
<feature type="compositionally biased region" description="Acidic residues" evidence="2">
    <location>
        <begin position="1987"/>
        <end position="2014"/>
    </location>
</feature>
<feature type="compositionally biased region" description="Acidic residues" evidence="2">
    <location>
        <begin position="1591"/>
        <end position="1615"/>
    </location>
</feature>
<feature type="region of interest" description="Disordered" evidence="2">
    <location>
        <begin position="2140"/>
        <end position="2263"/>
    </location>
</feature>
<feature type="compositionally biased region" description="Acidic residues" evidence="2">
    <location>
        <begin position="611"/>
        <end position="620"/>
    </location>
</feature>
<feature type="region of interest" description="Disordered" evidence="2">
    <location>
        <begin position="1"/>
        <end position="25"/>
    </location>
</feature>
<dbReference type="InterPro" id="IPR051210">
    <property type="entry name" value="Ub_ligase/GEF_domain"/>
</dbReference>
<feature type="compositionally biased region" description="Acidic residues" evidence="2">
    <location>
        <begin position="1907"/>
        <end position="1934"/>
    </location>
</feature>
<feature type="region of interest" description="Disordered" evidence="2">
    <location>
        <begin position="1891"/>
        <end position="2066"/>
    </location>
</feature>
<name>A0A075HC15_9EURY</name>
<feature type="compositionally biased region" description="Acidic residues" evidence="2">
    <location>
        <begin position="2201"/>
        <end position="2229"/>
    </location>
</feature>
<keyword evidence="1" id="KW-0677">Repeat</keyword>
<feature type="compositionally biased region" description="Acidic residues" evidence="2">
    <location>
        <begin position="1942"/>
        <end position="1958"/>
    </location>
</feature>
<feature type="region of interest" description="Disordered" evidence="2">
    <location>
        <begin position="1727"/>
        <end position="1805"/>
    </location>
</feature>
<proteinExistence type="predicted"/>
<feature type="transmembrane region" description="Helical" evidence="3">
    <location>
        <begin position="2354"/>
        <end position="2376"/>
    </location>
</feature>
<evidence type="ECO:0000256" key="1">
    <source>
        <dbReference type="ARBA" id="ARBA00022737"/>
    </source>
</evidence>
<dbReference type="SUPFAM" id="SSF103647">
    <property type="entry name" value="TSP type-3 repeat"/>
    <property type="match status" value="3"/>
</dbReference>
<dbReference type="InterPro" id="IPR058923">
    <property type="entry name" value="RCC1-like_dom"/>
</dbReference>
<feature type="compositionally biased region" description="Acidic residues" evidence="2">
    <location>
        <begin position="529"/>
        <end position="589"/>
    </location>
</feature>
<reference evidence="5" key="1">
    <citation type="journal article" date="2014" name="Genome Biol. Evol.">
        <title>Pangenome evidence for extensive interdomain horizontal transfer affecting lineage core and shell genes in uncultured planktonic thaumarchaeota and euryarchaeota.</title>
        <authorList>
            <person name="Deschamps P."/>
            <person name="Zivanovic Y."/>
            <person name="Moreira D."/>
            <person name="Rodriguez-Valera F."/>
            <person name="Lopez-Garcia P."/>
        </authorList>
    </citation>
    <scope>NUCLEOTIDE SEQUENCE</scope>
</reference>
<feature type="domain" description="RCC1-like" evidence="4">
    <location>
        <begin position="1233"/>
        <end position="1504"/>
    </location>
</feature>
<feature type="compositionally biased region" description="Acidic residues" evidence="2">
    <location>
        <begin position="1555"/>
        <end position="1579"/>
    </location>
</feature>
<dbReference type="PROSITE" id="PS50012">
    <property type="entry name" value="RCC1_3"/>
    <property type="match status" value="6"/>
</dbReference>
<dbReference type="PANTHER" id="PTHR22870:SF408">
    <property type="entry name" value="OS09G0560450 PROTEIN"/>
    <property type="match status" value="1"/>
</dbReference>
<keyword evidence="3" id="KW-1133">Transmembrane helix</keyword>
<accession>A0A075HC15</accession>
<dbReference type="Pfam" id="PF25390">
    <property type="entry name" value="WD40_RLD"/>
    <property type="match status" value="1"/>
</dbReference>
<keyword evidence="3" id="KW-0812">Transmembrane</keyword>
<feature type="region of interest" description="Disordered" evidence="2">
    <location>
        <begin position="513"/>
        <end position="620"/>
    </location>
</feature>
<evidence type="ECO:0000313" key="5">
    <source>
        <dbReference type="EMBL" id="AIF13439.1"/>
    </source>
</evidence>
<feature type="region of interest" description="Disordered" evidence="2">
    <location>
        <begin position="1537"/>
        <end position="1629"/>
    </location>
</feature>
<evidence type="ECO:0000256" key="3">
    <source>
        <dbReference type="SAM" id="Phobius"/>
    </source>
</evidence>
<feature type="compositionally biased region" description="Acidic residues" evidence="2">
    <location>
        <begin position="1651"/>
        <end position="1692"/>
    </location>
</feature>
<protein>
    <submittedName>
        <fullName evidence="5">RCC1 domain-containing protein</fullName>
    </submittedName>
</protein>
<dbReference type="InterPro" id="IPR000408">
    <property type="entry name" value="Reg_chr_condens"/>
</dbReference>
<feature type="compositionally biased region" description="Acidic residues" evidence="2">
    <location>
        <begin position="2279"/>
        <end position="2304"/>
    </location>
</feature>
<dbReference type="Pfam" id="PF13540">
    <property type="entry name" value="RCC1_2"/>
    <property type="match status" value="5"/>
</dbReference>
<keyword evidence="3" id="KW-0472">Membrane</keyword>
<feature type="region of interest" description="Disordered" evidence="2">
    <location>
        <begin position="1643"/>
        <end position="1693"/>
    </location>
</feature>
<evidence type="ECO:0000256" key="2">
    <source>
        <dbReference type="SAM" id="MobiDB-lite"/>
    </source>
</evidence>
<dbReference type="PANTHER" id="PTHR22870">
    <property type="entry name" value="REGULATOR OF CHROMOSOME CONDENSATION"/>
    <property type="match status" value="1"/>
</dbReference>
<dbReference type="InterPro" id="IPR028974">
    <property type="entry name" value="TSP_type-3_rpt"/>
</dbReference>
<feature type="region of interest" description="Disordered" evidence="2">
    <location>
        <begin position="2276"/>
        <end position="2304"/>
    </location>
</feature>
<feature type="compositionally biased region" description="Acidic residues" evidence="2">
    <location>
        <begin position="2022"/>
        <end position="2049"/>
    </location>
</feature>
<feature type="compositionally biased region" description="Acidic residues" evidence="2">
    <location>
        <begin position="2142"/>
        <end position="2170"/>
    </location>
</feature>
<dbReference type="GO" id="GO:0005509">
    <property type="term" value="F:calcium ion binding"/>
    <property type="evidence" value="ECO:0007669"/>
    <property type="project" value="InterPro"/>
</dbReference>
<dbReference type="Gene3D" id="2.130.10.30">
    <property type="entry name" value="Regulator of chromosome condensation 1/beta-lactamase-inhibitor protein II"/>
    <property type="match status" value="4"/>
</dbReference>
<evidence type="ECO:0000259" key="4">
    <source>
        <dbReference type="Pfam" id="PF25390"/>
    </source>
</evidence>
<sequence length="2451" mass="260713">MANRRFQPPGADYTDLSGRYSMSRGPSDTLMDRMAELRNRKRATTKAVTIAILMVIMDMSGLSGVYAGELDERQDKRETHSGLNAPGFMTGVADQVATMAFTGGNHGACAVMDNGELACWGQGSHYLIYSNGSSSLTPVVREDFPVGLSVSEITLGDQHRCALMSNSKVYCWGGMSPAFTAPSGFNSERPTPTVVQNIAGNDILATQVDSGDYHSCAILTDGSTVCWGYNYYGQLGVGYRCVTGAEGICQGSYQGDQQERLEQPTEVILPTGRTAVALNMYEQNSCFVLDDGSYMCAGSDFDNLATPINVTYGYGASNADTVVAAFRQQVIISNGELHYMYHSGNTPYINSDVMGTDYYNSTGNYQGHSLFDNAVSASMTYQSEGCALMTNGSVLCGNQPYISSNGVTERVWLDTPSGVEASAVVGNYYTRCVVYSNGSAQCWGHNNIGQIGAGYACVYGTSDPNDCNSDNAVETPRWISLPAGRHIALSEADSDDDGIWNLLDNCPTSSITWTSNTTSDYDQDGCRDVDEDDDDNGDGVTDTDFDGDGYGDIIDDDDDDDGVTDPDVDGDGYGDDIDFDFDGYDNIDDDFPHDSTEWDDYDGDGIGNNADTDDDGDGYDDTVDSHPLNHLFHHTLTMADGWIIGGRYENVSVAYSDLNSDYVITESESSTIRAVAYNPSIYAISTDNQLVEHDGTPITVNWDTSDGVTAIASVSTNQHCVILESGAVRCWGSNSNGQLGAPTSASHYTPATSSNVSFPVNYPAKHISMSNDQSCAVLENGEVYCWGYNPGWGGYSLGSGTTCDSGEYQNGCDGNYNWDEPYLPVLLPTNASAKSIYISGNTNAPKCVVLSDGNAACWGGNEAGALGTGNTINLNTPQLVYLPPGITADIQAIAVDGWSNGYGTTCGLWGNGSIYCWGNNEAGQLGDGTICPGGNYENNCNGYGDKPIIYDPVILPAGTQAIALWQGCALLTTGGVFCWGGNNNDDNHTGTYQDFLTLGDFIQPGNRDWDSDGVYNTEDNCAAGIQGWTSTSTNDFDSDGCIDATEDTDDDGDSYSDSAEIACGTDPLNGTDVPLDPDNDGICNAFDDDDDNDGVLDVDDEFPNDPYGFVQLSLGDGFQSGQPEDNATLGNSGETTCAILSDDTLRCWGENNRGQIGDGTRGTQRYTPTNVSLPAGKIPVSVSTSGTYGDHICAIMDDGSLYCWGYNNYGQLGVGTYCQSGSYINGCNGNTGRSTPSQVQLPTGRTATAVSSGYYHTCAILDDGSVWCWGGNGQGELGVGNSSNSGNWRYSPNAVMMPSGTTAVALALGDQHSCMVVDDGRAFCWGDGDSGHNGDGSGLDLNIPTQVSGTASYVSISSGPQFSCAITNLGTVQCWGLNNQEQLGLGYDGSHSYSYPQNTALPAGIEVSSIALGSEHACAVLETMSVYCWGMDDQGQLNTAYECQNDYTNGCGGSSRHTPAPTQLPTGRNGIAVIAGYHYTCVFVDNGGVYCFGANDEGQLGNGTHYGSGPSYVGFPVGISPQTNDRDLDHDGVFNNEDQCMEGETGWTSNNSTDNDGDGCQDSSEDLDDDNDFLSDSDEAIAGTNATNPDTDGDGYLDGLDDFPLDGSEWLDTDGDGIGNNADTDDDDDGWSDLAEYYCLTDPLNGTDIPSDFDGDGNCDYTDNDDDNDGTYDSEDDFPYDAGADTDTDGDGMPDTLVANYTGNLTEDFDDDDDGWNDTVEIDCGYNPLSNMSTPTDTDGDTICDDLDVFPNDPDEWDDTDGDGVGDNGDDFPDDANETTDTDGDGIGDNGDPDADDDGWSNTEEGLCLTDWLDNTSVPGDIDGDGICDAQEQDLDNDGWTNSNESVCGTDWTDVNSVPVDTDGDWICDIMDNDDDGDGYFDDVDVFPLNPAEWADTDGDGVGNNADPDDDNDGCMDISDDLPLDPTECVDTDGDGTGNNADTDDDNDGLPDDEDPFPEDGAATVDTDGDGMPDSLNGNSTTGLVADPDDDNDGYNDTDDAFPLDDTEWYDTDGDGIGNNEDINDDGDNCPDVTDDFPLDPAECYDTDGDGIGNNADTDDDNDGWFDGTEMACGTSDPLNASSVPDDFDGDGVCDLMDVDDDNDSYLDSNDDFPYDPCAAVDTDGDGMPDWIFLNCNTTLTEDADDDDDGYEDANDTFPEDPSEWSDFDGDGIGNNADTDDDGDTVPDDYDEFPLNSTEWADNDGDGIGDNADTDDDNDGTLDTDDDFPFDAGATTDTDNDGMPDTVVSGYNGSLTEDLDDDGDGVLDIYDAFPLDSSEWSDTDGDGTGDNADADDDGDTWSDSDEYICGTDPLDSTDWPPDSDGDGICDSEDDDGPTTLGAKLIQFAAHPVTLWMLAIGVVVSLFLGMTATSMSMRRSREMRRDMLRDESSSIDRGVGWDRPTPGVEIPVQTSTLTAPPVVEDSQAKLQKLIDQGYSTEVAQVILENEEN</sequence>
<dbReference type="EMBL" id="KF900973">
    <property type="protein sequence ID" value="AIF13439.1"/>
    <property type="molecule type" value="Genomic_DNA"/>
</dbReference>
<dbReference type="PRINTS" id="PR00633">
    <property type="entry name" value="RCCNDNSATION"/>
</dbReference>
<feature type="compositionally biased region" description="Acidic residues" evidence="2">
    <location>
        <begin position="2178"/>
        <end position="2192"/>
    </location>
</feature>
<organism evidence="5">
    <name type="scientific">uncultured marine group II/III euryarchaeote KM3_62_D04</name>
    <dbReference type="NCBI Taxonomy" id="1456473"/>
    <lineage>
        <taxon>Archaea</taxon>
        <taxon>Methanobacteriati</taxon>
        <taxon>Methanobacteriota</taxon>
        <taxon>environmental samples</taxon>
    </lineage>
</organism>
<dbReference type="InterPro" id="IPR009091">
    <property type="entry name" value="RCC1/BLIP-II"/>
</dbReference>
<dbReference type="Gene3D" id="4.10.1080.10">
    <property type="entry name" value="TSP type-3 repeat"/>
    <property type="match status" value="7"/>
</dbReference>
<dbReference type="SUPFAM" id="SSF50985">
    <property type="entry name" value="RCC1/BLIP-II"/>
    <property type="match status" value="4"/>
</dbReference>